<feature type="transmembrane region" description="Helical" evidence="8">
    <location>
        <begin position="314"/>
        <end position="335"/>
    </location>
</feature>
<dbReference type="AlphaFoldDB" id="A0A401G354"/>
<keyword evidence="5 8" id="KW-1133">Transmembrane helix</keyword>
<dbReference type="RefSeq" id="WP_124330672.1">
    <property type="nucleotide sequence ID" value="NZ_BEXT01000001.1"/>
</dbReference>
<evidence type="ECO:0000256" key="1">
    <source>
        <dbReference type="ARBA" id="ARBA00004651"/>
    </source>
</evidence>
<evidence type="ECO:0000256" key="2">
    <source>
        <dbReference type="ARBA" id="ARBA00022475"/>
    </source>
</evidence>
<dbReference type="GO" id="GO:0071555">
    <property type="term" value="P:cell wall organization"/>
    <property type="evidence" value="ECO:0007669"/>
    <property type="project" value="TreeGrafter"/>
</dbReference>
<dbReference type="Proteomes" id="UP000288096">
    <property type="component" value="Unassembled WGS sequence"/>
</dbReference>
<feature type="transmembrane region" description="Helical" evidence="8">
    <location>
        <begin position="433"/>
        <end position="457"/>
    </location>
</feature>
<gene>
    <name evidence="9" type="ORF">DENIS_4621</name>
</gene>
<dbReference type="SUPFAM" id="SSF53335">
    <property type="entry name" value="S-adenosyl-L-methionine-dependent methyltransferases"/>
    <property type="match status" value="1"/>
</dbReference>
<feature type="transmembrane region" description="Helical" evidence="8">
    <location>
        <begin position="44"/>
        <end position="62"/>
    </location>
</feature>
<keyword evidence="3 9" id="KW-0808">Transferase</keyword>
<dbReference type="GO" id="GO:0044038">
    <property type="term" value="P:cell wall macromolecule biosynthetic process"/>
    <property type="evidence" value="ECO:0007669"/>
    <property type="project" value="TreeGrafter"/>
</dbReference>
<dbReference type="EMBL" id="BEXT01000001">
    <property type="protein sequence ID" value="GBC63623.1"/>
    <property type="molecule type" value="Genomic_DNA"/>
</dbReference>
<dbReference type="PANTHER" id="PTHR22926:SF3">
    <property type="entry name" value="UNDECAPRENYL-PHOSPHATE ALPHA-N-ACETYLGLUCOSAMINYL 1-PHOSPHATE TRANSFERASE"/>
    <property type="match status" value="1"/>
</dbReference>
<dbReference type="CDD" id="cd06853">
    <property type="entry name" value="GT_WecA_like"/>
    <property type="match status" value="1"/>
</dbReference>
<sequence>MVYPIAFLSFFLCLALTPAVRYIAAQRGWMACPVKDRWHKKPTALMGGIAIYLSTAIPLFFVADFSGLLSCITGITGEEQPLPDAVIWIGMTLLFVLGLVDDVIRLRPQTKLVGQILVASMAAFLGFRLHWFTSLTLDTVVTIVWIVGLTNAFNLIDNMDGLCTGVALIAALYFSLLLPGSGGGMAALFLAGALAGFLVYNFNPASIFMGDCGSLMIGFALAMMGLHYSETAQCTMLATIAVPVMVLMVPILDTTLVTLIRLLSGRKASVGGKDHTSHRLVLMGFSERGAALFLYFVGSISGVAALFVDATDSLTSPAAIIPLAIAILLMGIYMAQIRVYPEKEFSLLRNRAYTPILIELTYRRQLTMVVLDFCLIAFSYYLSYRLRFNSADFAYYFQVFLHSLPAIIACKLIAFFILGIYRGIWRYMSSNDVFIYLRASAMATLFSVVAVTYIYRFRDFSKGIFVIDWLLTTGLLLGTRGSFRISLDAMNRKSLSGEKVLIYGAGRGGEILLREILNNRRHAIQPVGFIDDDTLKTGRKLQGYPILGTFRDVDRLLNEYHFKGMLISFNGSVPNNLDGAMRFCDSRRLFLKRFSICLEPVETEGVNNR</sequence>
<keyword evidence="7" id="KW-0479">Metal-binding</keyword>
<keyword evidence="4 8" id="KW-0812">Transmembrane</keyword>
<protein>
    <submittedName>
        <fullName evidence="9">Glycosyl transferase</fullName>
    </submittedName>
</protein>
<keyword evidence="10" id="KW-1185">Reference proteome</keyword>
<dbReference type="GO" id="GO:0009103">
    <property type="term" value="P:lipopolysaccharide biosynthetic process"/>
    <property type="evidence" value="ECO:0007669"/>
    <property type="project" value="TreeGrafter"/>
</dbReference>
<evidence type="ECO:0000256" key="4">
    <source>
        <dbReference type="ARBA" id="ARBA00022692"/>
    </source>
</evidence>
<dbReference type="InterPro" id="IPR000715">
    <property type="entry name" value="Glycosyl_transferase_4"/>
</dbReference>
<comment type="caution">
    <text evidence="9">The sequence shown here is derived from an EMBL/GenBank/DDBJ whole genome shotgun (WGS) entry which is preliminary data.</text>
</comment>
<evidence type="ECO:0000313" key="9">
    <source>
        <dbReference type="EMBL" id="GBC63623.1"/>
    </source>
</evidence>
<feature type="transmembrane region" description="Helical" evidence="8">
    <location>
        <begin position="137"/>
        <end position="156"/>
    </location>
</feature>
<dbReference type="Pfam" id="PF00953">
    <property type="entry name" value="Glycos_transf_4"/>
    <property type="match status" value="1"/>
</dbReference>
<feature type="transmembrane region" description="Helical" evidence="8">
    <location>
        <begin position="161"/>
        <end position="178"/>
    </location>
</feature>
<feature type="transmembrane region" description="Helical" evidence="8">
    <location>
        <begin position="289"/>
        <end position="308"/>
    </location>
</feature>
<dbReference type="Gene3D" id="3.40.50.720">
    <property type="entry name" value="NAD(P)-binding Rossmann-like Domain"/>
    <property type="match status" value="1"/>
</dbReference>
<dbReference type="Pfam" id="PF13727">
    <property type="entry name" value="CoA_binding_3"/>
    <property type="match status" value="1"/>
</dbReference>
<evidence type="ECO:0000313" key="10">
    <source>
        <dbReference type="Proteomes" id="UP000288096"/>
    </source>
</evidence>
<evidence type="ECO:0000256" key="6">
    <source>
        <dbReference type="ARBA" id="ARBA00023136"/>
    </source>
</evidence>
<keyword evidence="7" id="KW-0460">Magnesium</keyword>
<feature type="transmembrane region" description="Helical" evidence="8">
    <location>
        <begin position="184"/>
        <end position="200"/>
    </location>
</feature>
<feature type="binding site" evidence="7">
    <location>
        <position position="211"/>
    </location>
    <ligand>
        <name>Mg(2+)</name>
        <dbReference type="ChEBI" id="CHEBI:18420"/>
    </ligand>
</feature>
<feature type="transmembrane region" description="Helical" evidence="8">
    <location>
        <begin position="395"/>
        <end position="421"/>
    </location>
</feature>
<keyword evidence="6 8" id="KW-0472">Membrane</keyword>
<evidence type="ECO:0000256" key="3">
    <source>
        <dbReference type="ARBA" id="ARBA00022679"/>
    </source>
</evidence>
<reference evidence="10" key="2">
    <citation type="submission" date="2019-01" db="EMBL/GenBank/DDBJ databases">
        <title>Genome sequence of Desulfonema ishimotonii strain Tokyo 01.</title>
        <authorList>
            <person name="Fukui M."/>
        </authorList>
    </citation>
    <scope>NUCLEOTIDE SEQUENCE [LARGE SCALE GENOMIC DNA]</scope>
    <source>
        <strain evidence="10">Tokyo 01</strain>
    </source>
</reference>
<name>A0A401G354_9BACT</name>
<dbReference type="InterPro" id="IPR029063">
    <property type="entry name" value="SAM-dependent_MTases_sf"/>
</dbReference>
<proteinExistence type="predicted"/>
<evidence type="ECO:0000256" key="5">
    <source>
        <dbReference type="ARBA" id="ARBA00022989"/>
    </source>
</evidence>
<accession>A0A401G354</accession>
<feature type="transmembrane region" description="Helical" evidence="8">
    <location>
        <begin position="6"/>
        <end position="24"/>
    </location>
</feature>
<feature type="binding site" evidence="7">
    <location>
        <position position="154"/>
    </location>
    <ligand>
        <name>Mg(2+)</name>
        <dbReference type="ChEBI" id="CHEBI:18420"/>
    </ligand>
</feature>
<dbReference type="GO" id="GO:0016780">
    <property type="term" value="F:phosphotransferase activity, for other substituted phosphate groups"/>
    <property type="evidence" value="ECO:0007669"/>
    <property type="project" value="InterPro"/>
</dbReference>
<feature type="transmembrane region" description="Helical" evidence="8">
    <location>
        <begin position="366"/>
        <end position="383"/>
    </location>
</feature>
<organism evidence="9 10">
    <name type="scientific">Desulfonema ishimotonii</name>
    <dbReference type="NCBI Taxonomy" id="45657"/>
    <lineage>
        <taxon>Bacteria</taxon>
        <taxon>Pseudomonadati</taxon>
        <taxon>Thermodesulfobacteriota</taxon>
        <taxon>Desulfobacteria</taxon>
        <taxon>Desulfobacterales</taxon>
        <taxon>Desulfococcaceae</taxon>
        <taxon>Desulfonema</taxon>
    </lineage>
</organism>
<dbReference type="PANTHER" id="PTHR22926">
    <property type="entry name" value="PHOSPHO-N-ACETYLMURAMOYL-PENTAPEPTIDE-TRANSFERASE"/>
    <property type="match status" value="1"/>
</dbReference>
<dbReference type="GO" id="GO:0005886">
    <property type="term" value="C:plasma membrane"/>
    <property type="evidence" value="ECO:0007669"/>
    <property type="project" value="UniProtKB-SubCell"/>
</dbReference>
<comment type="cofactor">
    <cofactor evidence="7">
        <name>Mg(2+)</name>
        <dbReference type="ChEBI" id="CHEBI:18420"/>
    </cofactor>
</comment>
<dbReference type="OrthoDB" id="9783652at2"/>
<dbReference type="GO" id="GO:0046872">
    <property type="term" value="F:metal ion binding"/>
    <property type="evidence" value="ECO:0007669"/>
    <property type="project" value="UniProtKB-KW"/>
</dbReference>
<comment type="subcellular location">
    <subcellularLocation>
        <location evidence="1">Cell membrane</location>
        <topology evidence="1">Multi-pass membrane protein</topology>
    </subcellularLocation>
</comment>
<feature type="transmembrane region" description="Helical" evidence="8">
    <location>
        <begin position="463"/>
        <end position="483"/>
    </location>
</feature>
<feature type="transmembrane region" description="Helical" evidence="8">
    <location>
        <begin position="82"/>
        <end position="100"/>
    </location>
</feature>
<keyword evidence="2" id="KW-1003">Cell membrane</keyword>
<feature type="transmembrane region" description="Helical" evidence="8">
    <location>
        <begin position="207"/>
        <end position="228"/>
    </location>
</feature>
<reference evidence="10" key="1">
    <citation type="submission" date="2017-11" db="EMBL/GenBank/DDBJ databases">
        <authorList>
            <person name="Watanabe M."/>
            <person name="Kojima H."/>
        </authorList>
    </citation>
    <scope>NUCLEOTIDE SEQUENCE [LARGE SCALE GENOMIC DNA]</scope>
    <source>
        <strain evidence="10">Tokyo 01</strain>
    </source>
</reference>
<evidence type="ECO:0000256" key="8">
    <source>
        <dbReference type="SAM" id="Phobius"/>
    </source>
</evidence>
<feature type="transmembrane region" description="Helical" evidence="8">
    <location>
        <begin position="240"/>
        <end position="263"/>
    </location>
</feature>
<evidence type="ECO:0000256" key="7">
    <source>
        <dbReference type="PIRSR" id="PIRSR600715-1"/>
    </source>
</evidence>
<feature type="transmembrane region" description="Helical" evidence="8">
    <location>
        <begin position="112"/>
        <end position="131"/>
    </location>
</feature>